<dbReference type="STRING" id="1513896.SAMN05660841_00373"/>
<dbReference type="SUPFAM" id="SSF49464">
    <property type="entry name" value="Carboxypeptidase regulatory domain-like"/>
    <property type="match status" value="1"/>
</dbReference>
<keyword evidence="6 8" id="KW-0472">Membrane</keyword>
<keyword evidence="7 8" id="KW-0998">Cell outer membrane</keyword>
<keyword evidence="11" id="KW-1185">Reference proteome</keyword>
<accession>A0A1T5B1V4</accession>
<dbReference type="GO" id="GO:0009279">
    <property type="term" value="C:cell outer membrane"/>
    <property type="evidence" value="ECO:0007669"/>
    <property type="project" value="UniProtKB-SubCell"/>
</dbReference>
<dbReference type="SUPFAM" id="SSF56935">
    <property type="entry name" value="Porins"/>
    <property type="match status" value="1"/>
</dbReference>
<dbReference type="PANTHER" id="PTHR30069">
    <property type="entry name" value="TONB-DEPENDENT OUTER MEMBRANE RECEPTOR"/>
    <property type="match status" value="1"/>
</dbReference>
<dbReference type="AlphaFoldDB" id="A0A1T5B1V4"/>
<evidence type="ECO:0000256" key="8">
    <source>
        <dbReference type="PROSITE-ProRule" id="PRU01360"/>
    </source>
</evidence>
<keyword evidence="2 8" id="KW-0813">Transport</keyword>
<dbReference type="InterPro" id="IPR008969">
    <property type="entry name" value="CarboxyPept-like_regulatory"/>
</dbReference>
<dbReference type="RefSeq" id="WP_079640721.1">
    <property type="nucleotide sequence ID" value="NZ_FUZF01000001.1"/>
</dbReference>
<dbReference type="InterPro" id="IPR036942">
    <property type="entry name" value="Beta-barrel_TonB_sf"/>
</dbReference>
<reference evidence="11" key="1">
    <citation type="submission" date="2017-02" db="EMBL/GenBank/DDBJ databases">
        <authorList>
            <person name="Varghese N."/>
            <person name="Submissions S."/>
        </authorList>
    </citation>
    <scope>NUCLEOTIDE SEQUENCE [LARGE SCALE GENOMIC DNA]</scope>
    <source>
        <strain evidence="11">DSM 24091</strain>
    </source>
</reference>
<dbReference type="InterPro" id="IPR023996">
    <property type="entry name" value="TonB-dep_OMP_SusC/RagA"/>
</dbReference>
<feature type="domain" description="TonB-dependent receptor plug" evidence="9">
    <location>
        <begin position="223"/>
        <end position="350"/>
    </location>
</feature>
<comment type="subcellular location">
    <subcellularLocation>
        <location evidence="1 8">Cell outer membrane</location>
        <topology evidence="1 8">Multi-pass membrane protein</topology>
    </subcellularLocation>
</comment>
<name>A0A1T5B1V4_9SPHI</name>
<dbReference type="InterPro" id="IPR012910">
    <property type="entry name" value="Plug_dom"/>
</dbReference>
<evidence type="ECO:0000256" key="5">
    <source>
        <dbReference type="ARBA" id="ARBA00022729"/>
    </source>
</evidence>
<keyword evidence="3 8" id="KW-1134">Transmembrane beta strand</keyword>
<proteinExistence type="inferred from homology"/>
<evidence type="ECO:0000256" key="2">
    <source>
        <dbReference type="ARBA" id="ARBA00022448"/>
    </source>
</evidence>
<evidence type="ECO:0000256" key="6">
    <source>
        <dbReference type="ARBA" id="ARBA00023136"/>
    </source>
</evidence>
<dbReference type="Gene3D" id="2.40.170.20">
    <property type="entry name" value="TonB-dependent receptor, beta-barrel domain"/>
    <property type="match status" value="1"/>
</dbReference>
<dbReference type="Gene3D" id="2.170.130.10">
    <property type="entry name" value="TonB-dependent receptor, plug domain"/>
    <property type="match status" value="1"/>
</dbReference>
<keyword evidence="4 8" id="KW-0812">Transmembrane</keyword>
<keyword evidence="5" id="KW-0732">Signal</keyword>
<comment type="similarity">
    <text evidence="8">Belongs to the TonB-dependent receptor family.</text>
</comment>
<evidence type="ECO:0000256" key="7">
    <source>
        <dbReference type="ARBA" id="ARBA00023237"/>
    </source>
</evidence>
<dbReference type="EMBL" id="FUZF01000001">
    <property type="protein sequence ID" value="SKB40960.1"/>
    <property type="molecule type" value="Genomic_DNA"/>
</dbReference>
<evidence type="ECO:0000256" key="1">
    <source>
        <dbReference type="ARBA" id="ARBA00004571"/>
    </source>
</evidence>
<dbReference type="NCBIfam" id="TIGR04057">
    <property type="entry name" value="SusC_RagA_signa"/>
    <property type="match status" value="1"/>
</dbReference>
<protein>
    <submittedName>
        <fullName evidence="10">TonB-linked outer membrane protein, SusC/RagA family</fullName>
    </submittedName>
</protein>
<dbReference type="PROSITE" id="PS52016">
    <property type="entry name" value="TONB_DEPENDENT_REC_3"/>
    <property type="match status" value="1"/>
</dbReference>
<evidence type="ECO:0000259" key="9">
    <source>
        <dbReference type="Pfam" id="PF07715"/>
    </source>
</evidence>
<dbReference type="Gene3D" id="3.55.50.30">
    <property type="match status" value="1"/>
</dbReference>
<gene>
    <name evidence="10" type="ORF">SAMN05660841_00373</name>
</gene>
<dbReference type="PANTHER" id="PTHR30069:SF29">
    <property type="entry name" value="HEMOGLOBIN AND HEMOGLOBIN-HAPTOGLOBIN-BINDING PROTEIN 1-RELATED"/>
    <property type="match status" value="1"/>
</dbReference>
<dbReference type="GO" id="GO:0044718">
    <property type="term" value="P:siderophore transmembrane transport"/>
    <property type="evidence" value="ECO:0007669"/>
    <property type="project" value="TreeGrafter"/>
</dbReference>
<dbReference type="OrthoDB" id="9768177at2"/>
<evidence type="ECO:0000313" key="11">
    <source>
        <dbReference type="Proteomes" id="UP000190150"/>
    </source>
</evidence>
<dbReference type="Pfam" id="PF13715">
    <property type="entry name" value="CarbopepD_reg_2"/>
    <property type="match status" value="1"/>
</dbReference>
<evidence type="ECO:0000256" key="3">
    <source>
        <dbReference type="ARBA" id="ARBA00022452"/>
    </source>
</evidence>
<dbReference type="InterPro" id="IPR037066">
    <property type="entry name" value="Plug_dom_sf"/>
</dbReference>
<evidence type="ECO:0000313" key="10">
    <source>
        <dbReference type="EMBL" id="SKB40960.1"/>
    </source>
</evidence>
<dbReference type="Pfam" id="PF07715">
    <property type="entry name" value="Plug"/>
    <property type="match status" value="1"/>
</dbReference>
<evidence type="ECO:0000256" key="4">
    <source>
        <dbReference type="ARBA" id="ARBA00022692"/>
    </source>
</evidence>
<dbReference type="NCBIfam" id="TIGR04056">
    <property type="entry name" value="OMP_RagA_SusC"/>
    <property type="match status" value="1"/>
</dbReference>
<organism evidence="10 11">
    <name type="scientific">Sphingobacterium nematocida</name>
    <dbReference type="NCBI Taxonomy" id="1513896"/>
    <lineage>
        <taxon>Bacteria</taxon>
        <taxon>Pseudomonadati</taxon>
        <taxon>Bacteroidota</taxon>
        <taxon>Sphingobacteriia</taxon>
        <taxon>Sphingobacteriales</taxon>
        <taxon>Sphingobacteriaceae</taxon>
        <taxon>Sphingobacterium</taxon>
    </lineage>
</organism>
<dbReference type="InterPro" id="IPR039426">
    <property type="entry name" value="TonB-dep_rcpt-like"/>
</dbReference>
<dbReference type="GO" id="GO:0015344">
    <property type="term" value="F:siderophore uptake transmembrane transporter activity"/>
    <property type="evidence" value="ECO:0007669"/>
    <property type="project" value="TreeGrafter"/>
</dbReference>
<dbReference type="InterPro" id="IPR023997">
    <property type="entry name" value="TonB-dep_OMP_SusC/RagA_CS"/>
</dbReference>
<sequence>MNNSCFRKRSTFLKADLLPIRVTTLLTIGMVTLTSASTFAQRIQLNVRNQPVKTVLQQIEEQSGYSFIYDSKILANGRSINLDLDAENIDKALANLATQLNVDYSIVNKTVTLTNKKEKQLEDITVFGKVYLDDLEGGALRTESGVSLLAKTRNKSVTTNNNGEFKLVVPKGTPITISYVGYVSQTIKAETLLSNGKIVLEKSTSYLDEVIVTAYGKKEVRENQTGSAYMVTSKDFENKPALRLDALLEGIVPGVEFQSQDGGTNSSARPRFSTRVRGDASALGGATSNEPLWVIDGVPLYTGSTTNAIPGVEVSISPLTYLDLNDIESVTVLKDASATTIYGANGSNGVILVTTKRGKGTPQLNYSFRGGFDNRSKTNFRYLDGPQYLSIVKRMGLEDQLGNIDPRVNTYWPDYYYRTGTTLQHNISVSGAKENTSYYLSGNVFDQKSMTIGNTTKRYSLRTTISTDISRILSLNGGVTAAYTADKLFNPGSSFYQYSPLIEPFGRRGEYIERDPNGRLLQYMPGLADQNDHKQKAVWIMGNFGFSLRLLDGLSFVNRNGFDISSVNEDRYLSMYNHTGASSSGIAYRNQNQVINLMSSNILGYNKSIFGGEFDVMIGTEARQVDRNSVSAKGSGFPNDNIRQVSFVAEDNRTGTTSRAKNTELSYFGRVGYVYGGRYALDVTMRKDGSSNFGRDVKWGTFKSLGAAWTVHNESFWPENEIVDFLKIKASYGNNGNSRFSSSYANGVYAYQEDNSYGGHAGAIMTRGVNPGLKWENTNMFNTGLDFGLFNKFNIALEYYNNITHDMIDDSYVSMVGGFRSVYQNVGKVQNQGLELTVKSNGVNFGKFSWNATAIISSNRNKVLKLSEGVDISSGNSIMREGYNSKSFYLVRWAGVDPSTGDPMWYDANGNITKTFNTNNRVIVGNPTPNFYGGLTNNFTYGDFALSIFIKYSKGGYTLDQMGRSIGQDGLNILDGNQSINVLNAWYLPGYLSSEPRLSNISNSSIMTSSRYLLDKTYLALDNVSLSYRLPQHIVERIKLSNMTFTAMASKLALWSPYSGKKGTARSFQNMEGFEFLKDTKYLYNTYAEMFDSNSRISNYSFSVSVRF</sequence>
<dbReference type="Proteomes" id="UP000190150">
    <property type="component" value="Unassembled WGS sequence"/>
</dbReference>